<feature type="transmembrane region" description="Helical" evidence="8">
    <location>
        <begin position="137"/>
        <end position="158"/>
    </location>
</feature>
<evidence type="ECO:0000256" key="5">
    <source>
        <dbReference type="ARBA" id="ARBA00022692"/>
    </source>
</evidence>
<evidence type="ECO:0000313" key="9">
    <source>
        <dbReference type="EMBL" id="QDY97755.1"/>
    </source>
</evidence>
<comment type="subcellular location">
    <subcellularLocation>
        <location evidence="1">Cell membrane</location>
        <topology evidence="1">Multi-pass membrane protein</topology>
    </subcellularLocation>
</comment>
<evidence type="ECO:0000256" key="6">
    <source>
        <dbReference type="ARBA" id="ARBA00022989"/>
    </source>
</evidence>
<accession>A0AAP9J9M6</accession>
<dbReference type="Gene3D" id="1.10.3470.10">
    <property type="entry name" value="ABC transporter involved in vitamin B12 uptake, BtuC"/>
    <property type="match status" value="1"/>
</dbReference>
<feature type="transmembrane region" description="Helical" evidence="8">
    <location>
        <begin position="202"/>
        <end position="228"/>
    </location>
</feature>
<feature type="transmembrane region" description="Helical" evidence="8">
    <location>
        <begin position="74"/>
        <end position="97"/>
    </location>
</feature>
<comment type="similarity">
    <text evidence="2">Belongs to the binding-protein-dependent transport system permease family. FecCD subfamily.</text>
</comment>
<dbReference type="InterPro" id="IPR037294">
    <property type="entry name" value="ABC_BtuC-like"/>
</dbReference>
<keyword evidence="5 8" id="KW-0812">Transmembrane</keyword>
<feature type="transmembrane region" description="Helical" evidence="8">
    <location>
        <begin position="299"/>
        <end position="319"/>
    </location>
</feature>
<dbReference type="EMBL" id="CP042276">
    <property type="protein sequence ID" value="QDY97755.1"/>
    <property type="molecule type" value="Genomic_DNA"/>
</dbReference>
<dbReference type="Proteomes" id="UP000222296">
    <property type="component" value="Plasmid pAt"/>
</dbReference>
<keyword evidence="9" id="KW-0614">Plasmid</keyword>
<dbReference type="GO" id="GO:0022857">
    <property type="term" value="F:transmembrane transporter activity"/>
    <property type="evidence" value="ECO:0007669"/>
    <property type="project" value="InterPro"/>
</dbReference>
<sequence length="351" mass="38144">MHRSRSPSARCSASLVVSSSSTCFLEDAPVQHDAARRQTFIALFLLSCLTLVAIAAFMTLGARGDWYFILQFRGTKLATLVLVAYAIAVSTVLFQTITNNRILTPSIMGFDALYVLLQSMLVFMLGAATVSSIDSRLMFVIDVAVMVGFSLFLYRFLFSGSVRGLHLMMLIGIIFGVLFRSLSGFLQRIIDPNDFVVLQDRLFASFNVVDGNLLGVSALLISLASFAASRMFHTFDVMSLGRETAIALGVDHQRVTRTILGLVAVLVSVSTALVGPVTFFGLLVANLAYLIVPSGKHRYLLPAAVLIAVICLVGGQTILERLLAFDTALSIVIEFTGGLFFILFVMRGSVR</sequence>
<dbReference type="AlphaFoldDB" id="A0AAP9J9M6"/>
<dbReference type="SUPFAM" id="SSF81345">
    <property type="entry name" value="ABC transporter involved in vitamin B12 uptake, BtuC"/>
    <property type="match status" value="1"/>
</dbReference>
<dbReference type="Pfam" id="PF01032">
    <property type="entry name" value="FecCD"/>
    <property type="match status" value="1"/>
</dbReference>
<proteinExistence type="inferred from homology"/>
<organism evidence="9 10">
    <name type="scientific">Agrobacterium tumefaciens</name>
    <dbReference type="NCBI Taxonomy" id="358"/>
    <lineage>
        <taxon>Bacteria</taxon>
        <taxon>Pseudomonadati</taxon>
        <taxon>Pseudomonadota</taxon>
        <taxon>Alphaproteobacteria</taxon>
        <taxon>Hyphomicrobiales</taxon>
        <taxon>Rhizobiaceae</taxon>
        <taxon>Rhizobium/Agrobacterium group</taxon>
        <taxon>Agrobacterium</taxon>
        <taxon>Agrobacterium tumefaciens complex</taxon>
    </lineage>
</organism>
<keyword evidence="4" id="KW-1003">Cell membrane</keyword>
<reference evidence="9 10" key="1">
    <citation type="journal article" date="2017" name="Genome Announc.">
        <title>Draft Genome Sequence of Agrobacterium tumefaciens Biovar 1 Strain 186, Isolated from Walnut.</title>
        <authorList>
            <person name="Poret-Peterson A.T."/>
            <person name="Bhatnagar S."/>
            <person name="McClean A.E."/>
            <person name="Kluepfel D.A."/>
        </authorList>
    </citation>
    <scope>NUCLEOTIDE SEQUENCE [LARGE SCALE GENOMIC DNA]</scope>
    <source>
        <strain evidence="9 10">186</strain>
    </source>
</reference>
<feature type="transmembrane region" description="Helical" evidence="8">
    <location>
        <begin position="259"/>
        <end position="292"/>
    </location>
</feature>
<keyword evidence="7 8" id="KW-0472">Membrane</keyword>
<dbReference type="GO" id="GO:0033214">
    <property type="term" value="P:siderophore-iron import into cell"/>
    <property type="evidence" value="ECO:0007669"/>
    <property type="project" value="TreeGrafter"/>
</dbReference>
<feature type="transmembrane region" description="Helical" evidence="8">
    <location>
        <begin position="325"/>
        <end position="346"/>
    </location>
</feature>
<geneLocation type="plasmid" evidence="10">
    <name>pat</name>
</geneLocation>
<feature type="transmembrane region" description="Helical" evidence="8">
    <location>
        <begin position="164"/>
        <end position="182"/>
    </location>
</feature>
<dbReference type="PANTHER" id="PTHR30472:SF19">
    <property type="entry name" value="PETROBACTIN IMPORT SYSTEM PERMEASE PROTEIN YCLO"/>
    <property type="match status" value="1"/>
</dbReference>
<dbReference type="InterPro" id="IPR000522">
    <property type="entry name" value="ABC_transptr_permease_BtuC"/>
</dbReference>
<evidence type="ECO:0000256" key="1">
    <source>
        <dbReference type="ARBA" id="ARBA00004651"/>
    </source>
</evidence>
<dbReference type="PANTHER" id="PTHR30472">
    <property type="entry name" value="FERRIC ENTEROBACTIN TRANSPORT SYSTEM PERMEASE PROTEIN"/>
    <property type="match status" value="1"/>
</dbReference>
<feature type="transmembrane region" description="Helical" evidence="8">
    <location>
        <begin position="41"/>
        <end position="62"/>
    </location>
</feature>
<keyword evidence="3" id="KW-0813">Transport</keyword>
<evidence type="ECO:0000256" key="3">
    <source>
        <dbReference type="ARBA" id="ARBA00022448"/>
    </source>
</evidence>
<feature type="transmembrane region" description="Helical" evidence="8">
    <location>
        <begin position="112"/>
        <end position="130"/>
    </location>
</feature>
<evidence type="ECO:0000256" key="7">
    <source>
        <dbReference type="ARBA" id="ARBA00023136"/>
    </source>
</evidence>
<protein>
    <submittedName>
        <fullName evidence="9">Iron chelate uptake ABC transporter family permease subunit</fullName>
    </submittedName>
</protein>
<dbReference type="GO" id="GO:0005886">
    <property type="term" value="C:plasma membrane"/>
    <property type="evidence" value="ECO:0007669"/>
    <property type="project" value="UniProtKB-SubCell"/>
</dbReference>
<evidence type="ECO:0000256" key="8">
    <source>
        <dbReference type="SAM" id="Phobius"/>
    </source>
</evidence>
<keyword evidence="6 8" id="KW-1133">Transmembrane helix</keyword>
<evidence type="ECO:0000256" key="2">
    <source>
        <dbReference type="ARBA" id="ARBA00007935"/>
    </source>
</evidence>
<name>A0AAP9J9M6_AGRTU</name>
<evidence type="ECO:0000256" key="4">
    <source>
        <dbReference type="ARBA" id="ARBA00022475"/>
    </source>
</evidence>
<gene>
    <name evidence="9" type="ORF">CG010_026840</name>
</gene>
<evidence type="ECO:0000313" key="10">
    <source>
        <dbReference type="Proteomes" id="UP000222296"/>
    </source>
</evidence>